<dbReference type="Pfam" id="PF07873">
    <property type="entry name" value="YabP"/>
    <property type="match status" value="1"/>
</dbReference>
<gene>
    <name evidence="1" type="ordered locus">Clole_2054</name>
</gene>
<dbReference type="STRING" id="642492.Clole_2054"/>
<dbReference type="EMBL" id="CP002582">
    <property type="protein sequence ID" value="ADZ83768.1"/>
    <property type="molecule type" value="Genomic_DNA"/>
</dbReference>
<organism evidence="1 2">
    <name type="scientific">Cellulosilyticum lentocellum (strain ATCC 49066 / DSM 5427 / NCIMB 11756 / RHM5)</name>
    <name type="common">Clostridium lentocellum</name>
    <dbReference type="NCBI Taxonomy" id="642492"/>
    <lineage>
        <taxon>Bacteria</taxon>
        <taxon>Bacillati</taxon>
        <taxon>Bacillota</taxon>
        <taxon>Clostridia</taxon>
        <taxon>Lachnospirales</taxon>
        <taxon>Cellulosilyticaceae</taxon>
        <taxon>Cellulosilyticum</taxon>
    </lineage>
</organism>
<sequence>MIKPNKKNKLTKINLREQVAKGLDIPTEVMSNVPVIKLSGNKEISIENFISLVEYTPQKVRLNTRCGLLIIDGVALEAKSMTAERMLIKGTILQVAFAI</sequence>
<dbReference type="Proteomes" id="UP000008467">
    <property type="component" value="Chromosome"/>
</dbReference>
<protein>
    <submittedName>
        <fullName evidence="1">Sporulation protein YqfC</fullName>
    </submittedName>
</protein>
<proteinExistence type="predicted"/>
<dbReference type="HOGENOM" id="CLU_161222_2_1_9"/>
<dbReference type="RefSeq" id="WP_013657062.1">
    <property type="nucleotide sequence ID" value="NC_015275.1"/>
</dbReference>
<evidence type="ECO:0000313" key="1">
    <source>
        <dbReference type="EMBL" id="ADZ83768.1"/>
    </source>
</evidence>
<evidence type="ECO:0000313" key="2">
    <source>
        <dbReference type="Proteomes" id="UP000008467"/>
    </source>
</evidence>
<keyword evidence="2" id="KW-1185">Reference proteome</keyword>
<dbReference type="InterPro" id="IPR022476">
    <property type="entry name" value="Spore_YabP/YqfC"/>
</dbReference>
<reference evidence="1 2" key="1">
    <citation type="journal article" date="2011" name="J. Bacteriol.">
        <title>Complete genome sequence of the cellulose-degrading bacterium Cellulosilyticum lentocellum.</title>
        <authorList>
            <consortium name="US DOE Joint Genome Institute"/>
            <person name="Miller D.A."/>
            <person name="Suen G."/>
            <person name="Bruce D."/>
            <person name="Copeland A."/>
            <person name="Cheng J.F."/>
            <person name="Detter C."/>
            <person name="Goodwin L.A."/>
            <person name="Han C.S."/>
            <person name="Hauser L.J."/>
            <person name="Land M.L."/>
            <person name="Lapidus A."/>
            <person name="Lucas S."/>
            <person name="Meincke L."/>
            <person name="Pitluck S."/>
            <person name="Tapia R."/>
            <person name="Teshima H."/>
            <person name="Woyke T."/>
            <person name="Fox B.G."/>
            <person name="Angert E.R."/>
            <person name="Currie C.R."/>
        </authorList>
    </citation>
    <scope>NUCLEOTIDE SEQUENCE [LARGE SCALE GENOMIC DNA]</scope>
    <source>
        <strain evidence="2">ATCC 49066 / DSM 5427 / NCIMB 11756 / RHM5</strain>
    </source>
</reference>
<accession>F2JQA6</accession>
<dbReference type="AlphaFoldDB" id="F2JQA6"/>
<dbReference type="KEGG" id="cle:Clole_2054"/>
<name>F2JQA6_CELLD</name>